<protein>
    <recommendedName>
        <fullName evidence="4">Flagellar assembly protein T C-terminal domain-containing protein</fullName>
    </recommendedName>
</protein>
<proteinExistence type="predicted"/>
<reference evidence="2 3" key="1">
    <citation type="submission" date="2013-11" db="EMBL/GenBank/DDBJ databases">
        <title>Metagenomic analysis of a methanogenic consortium involved in long chain n-alkane degradation.</title>
        <authorList>
            <person name="Davidova I.A."/>
            <person name="Callaghan A.V."/>
            <person name="Wawrik B."/>
            <person name="Pruitt S."/>
            <person name="Marks C."/>
            <person name="Duncan K.E."/>
            <person name="Suflita J.M."/>
        </authorList>
    </citation>
    <scope>NUCLEOTIDE SEQUENCE [LARGE SCALE GENOMIC DNA]</scope>
    <source>
        <strain evidence="2 3">SPR</strain>
    </source>
</reference>
<dbReference type="AlphaFoldDB" id="A0A0D2G7Y3"/>
<evidence type="ECO:0008006" key="4">
    <source>
        <dbReference type="Google" id="ProtNLM"/>
    </source>
</evidence>
<organism evidence="2 3">
    <name type="scientific">Dethiosulfatarculus sandiegensis</name>
    <dbReference type="NCBI Taxonomy" id="1429043"/>
    <lineage>
        <taxon>Bacteria</taxon>
        <taxon>Pseudomonadati</taxon>
        <taxon>Thermodesulfobacteriota</taxon>
        <taxon>Desulfarculia</taxon>
        <taxon>Desulfarculales</taxon>
        <taxon>Desulfarculaceae</taxon>
        <taxon>Dethiosulfatarculus</taxon>
    </lineage>
</organism>
<feature type="region of interest" description="Disordered" evidence="1">
    <location>
        <begin position="243"/>
        <end position="293"/>
    </location>
</feature>
<accession>A0A0D2G7Y3</accession>
<feature type="compositionally biased region" description="Basic and acidic residues" evidence="1">
    <location>
        <begin position="244"/>
        <end position="279"/>
    </location>
</feature>
<comment type="caution">
    <text evidence="2">The sequence shown here is derived from an EMBL/GenBank/DDBJ whole genome shotgun (WGS) entry which is preliminary data.</text>
</comment>
<dbReference type="Proteomes" id="UP000032233">
    <property type="component" value="Unassembled WGS sequence"/>
</dbReference>
<gene>
    <name evidence="2" type="ORF">X474_27345</name>
</gene>
<dbReference type="InParanoid" id="A0A0D2G7Y3"/>
<dbReference type="EMBL" id="AZAC01000078">
    <property type="protein sequence ID" value="KIX11027.1"/>
    <property type="molecule type" value="Genomic_DNA"/>
</dbReference>
<name>A0A0D2G7Y3_9BACT</name>
<keyword evidence="3" id="KW-1185">Reference proteome</keyword>
<evidence type="ECO:0000256" key="1">
    <source>
        <dbReference type="SAM" id="MobiDB-lite"/>
    </source>
</evidence>
<evidence type="ECO:0000313" key="3">
    <source>
        <dbReference type="Proteomes" id="UP000032233"/>
    </source>
</evidence>
<sequence>MVALPFTSGVEGLKPKADEIYGQLVAKLGEMDNIHLVDPSRLTDAEAMVPKEITDPEERLVLAARKLGLNVVLRAQITDLSVTHRLTGIYGMRENTPFLNLELDMALVDVISGAFFDVGSIKSNLEIDEVKAQAVAMGAKPDPKKVDELVKELTEPSMEWVEEKLEDHKWSGLVLAVEGNRLLLTVARDTGLNQGDLLAVQALGEKIKSGSGRMVYLPGKLIGKVRLLELGQDTSWAEVVPPEVVEKPEPEKLSDEKLEGEKMGDEAKAKPEPEPKLEPEPVVYKPGQVVRPL</sequence>
<evidence type="ECO:0000313" key="2">
    <source>
        <dbReference type="EMBL" id="KIX11027.1"/>
    </source>
</evidence>